<keyword evidence="3" id="KW-1185">Reference proteome</keyword>
<dbReference type="EMBL" id="JAAEAA010000004">
    <property type="protein sequence ID" value="NDK55009.1"/>
    <property type="molecule type" value="Genomic_DNA"/>
</dbReference>
<evidence type="ECO:0000256" key="1">
    <source>
        <dbReference type="SAM" id="Phobius"/>
    </source>
</evidence>
<accession>A0A6B2GVS1</accession>
<evidence type="ECO:0000313" key="2">
    <source>
        <dbReference type="EMBL" id="NDK55009.1"/>
    </source>
</evidence>
<keyword evidence="1" id="KW-1133">Transmembrane helix</keyword>
<gene>
    <name evidence="2" type="ORF">GWO68_03670</name>
</gene>
<protein>
    <submittedName>
        <fullName evidence="2">Uncharacterized protein</fullName>
    </submittedName>
</protein>
<keyword evidence="1" id="KW-0472">Membrane</keyword>
<evidence type="ECO:0000313" key="3">
    <source>
        <dbReference type="Proteomes" id="UP000478546"/>
    </source>
</evidence>
<proteinExistence type="predicted"/>
<feature type="transmembrane region" description="Helical" evidence="1">
    <location>
        <begin position="160"/>
        <end position="178"/>
    </location>
</feature>
<name>A0A6B2GVS1_9BACT</name>
<sequence>MLAFIGLQPFVKVSDLTRDVSTINGGKFYYGFLSSIGILLWCSTATICLAFTYLLFKMNIKINAFVFCAGLLTTMLLFDDLFLIHEYVAPKRLGISEEIVKAIYPSAILLFLIFFREQIFSSSYFVFLSSLGFLALSIVIDSFIPQNMPHQYLFEDGFKFMGIVGWFYYLSSTCYTLSKNTLVKQNQEEHMVINQ</sequence>
<feature type="transmembrane region" description="Helical" evidence="1">
    <location>
        <begin position="62"/>
        <end position="78"/>
    </location>
</feature>
<dbReference type="Proteomes" id="UP000478546">
    <property type="component" value="Unassembled WGS sequence"/>
</dbReference>
<dbReference type="RefSeq" id="WP_162345074.1">
    <property type="nucleotide sequence ID" value="NZ_JAAEAA010000004.1"/>
</dbReference>
<reference evidence="2 3" key="1">
    <citation type="submission" date="2020-01" db="EMBL/GenBank/DDBJ databases">
        <authorList>
            <person name="Kim M.K."/>
        </authorList>
    </citation>
    <scope>NUCLEOTIDE SEQUENCE [LARGE SCALE GENOMIC DNA]</scope>
    <source>
        <strain evidence="2 3">BT213</strain>
    </source>
</reference>
<keyword evidence="1" id="KW-0812">Transmembrane</keyword>
<organism evidence="2 3">
    <name type="scientific">Pontibacter fetidus</name>
    <dbReference type="NCBI Taxonomy" id="2700082"/>
    <lineage>
        <taxon>Bacteria</taxon>
        <taxon>Pseudomonadati</taxon>
        <taxon>Bacteroidota</taxon>
        <taxon>Cytophagia</taxon>
        <taxon>Cytophagales</taxon>
        <taxon>Hymenobacteraceae</taxon>
        <taxon>Pontibacter</taxon>
    </lineage>
</organism>
<feature type="transmembrane region" description="Helical" evidence="1">
    <location>
        <begin position="98"/>
        <end position="115"/>
    </location>
</feature>
<dbReference type="AlphaFoldDB" id="A0A6B2GVS1"/>
<comment type="caution">
    <text evidence="2">The sequence shown here is derived from an EMBL/GenBank/DDBJ whole genome shotgun (WGS) entry which is preliminary data.</text>
</comment>
<feature type="transmembrane region" description="Helical" evidence="1">
    <location>
        <begin position="28"/>
        <end position="55"/>
    </location>
</feature>
<feature type="transmembrane region" description="Helical" evidence="1">
    <location>
        <begin position="122"/>
        <end position="140"/>
    </location>
</feature>